<protein>
    <recommendedName>
        <fullName evidence="5">ABC-type quaternary amine transporter</fullName>
        <ecNumber evidence="5">7.6.2.9</ecNumber>
    </recommendedName>
</protein>
<reference evidence="8" key="1">
    <citation type="submission" date="2016-09" db="EMBL/GenBank/DDBJ databases">
        <title>Draft genome sequence of a novel species of the family Streptococcaceae isolated from flowers.</title>
        <authorList>
            <person name="Chuah L.-O."/>
            <person name="Yap K.-P."/>
            <person name="Thong K.L."/>
            <person name="Liong M.T."/>
            <person name="Ahmad R."/>
            <person name="Rusul G."/>
        </authorList>
    </citation>
    <scope>NUCLEOTIDE SEQUENCE [LARGE SCALE GENOMIC DNA]</scope>
    <source>
        <strain evidence="8">DF1</strain>
    </source>
</reference>
<sequence length="316" mass="35921">MKNIIEFKDVNKNYDQKKALKDINLQIREGEIFVLVGPSGSGKTTSLKMINGLIPVTSGEILFKGKDIHEYDLQKMRWQMGYVLQQIALFPNMTVKENIELIPSMLKWSKEDMKDLASKLLQEVGLNPEKYLKRYPKELSGGEQQRVGIIRAIASKPDIILMDEPFSALDPISRESLQNLVLDIHQNLQTTIVFVTHNMQEALLLADRIAIMRDGQIIQCDTPENISNNPANDFVRDFFKETHNVEDGKESILQFLSNRPMLAANIDDKAPQININSKMTDVFSLLSKNVIINIEDNGKNIASLSQDLVFKYLSEK</sequence>
<dbReference type="PROSITE" id="PS00211">
    <property type="entry name" value="ABC_TRANSPORTER_1"/>
    <property type="match status" value="1"/>
</dbReference>
<keyword evidence="2" id="KW-0813">Transport</keyword>
<dbReference type="Pfam" id="PF00005">
    <property type="entry name" value="ABC_tran"/>
    <property type="match status" value="1"/>
</dbReference>
<feature type="domain" description="ABC transporter" evidence="6">
    <location>
        <begin position="5"/>
        <end position="239"/>
    </location>
</feature>
<dbReference type="RefSeq" id="WP_070792836.1">
    <property type="nucleotide sequence ID" value="NZ_MKIR01000024.1"/>
</dbReference>
<name>A0A1E8GJJ4_9LACT</name>
<dbReference type="InterPro" id="IPR003593">
    <property type="entry name" value="AAA+_ATPase"/>
</dbReference>
<gene>
    <name evidence="7" type="ORF">BG261_05795</name>
</gene>
<dbReference type="SMART" id="SM00382">
    <property type="entry name" value="AAA"/>
    <property type="match status" value="1"/>
</dbReference>
<dbReference type="AlphaFoldDB" id="A0A1E8GJJ4"/>
<evidence type="ECO:0000256" key="4">
    <source>
        <dbReference type="ARBA" id="ARBA00022840"/>
    </source>
</evidence>
<organism evidence="7 8">
    <name type="scientific">Floricoccus tropicus</name>
    <dbReference type="NCBI Taxonomy" id="1859473"/>
    <lineage>
        <taxon>Bacteria</taxon>
        <taxon>Bacillati</taxon>
        <taxon>Bacillota</taxon>
        <taxon>Bacilli</taxon>
        <taxon>Lactobacillales</taxon>
        <taxon>Streptococcaceae</taxon>
        <taxon>Floricoccus</taxon>
    </lineage>
</organism>
<keyword evidence="4 7" id="KW-0067">ATP-binding</keyword>
<dbReference type="EC" id="7.6.2.9" evidence="5"/>
<comment type="similarity">
    <text evidence="1">Belongs to the ABC transporter superfamily.</text>
</comment>
<dbReference type="Proteomes" id="UP000178622">
    <property type="component" value="Unassembled WGS sequence"/>
</dbReference>
<dbReference type="PANTHER" id="PTHR43117:SF4">
    <property type="entry name" value="OSMOPROTECTANT IMPORT ATP-BINDING PROTEIN OSMV"/>
    <property type="match status" value="1"/>
</dbReference>
<dbReference type="SUPFAM" id="SSF52540">
    <property type="entry name" value="P-loop containing nucleoside triphosphate hydrolases"/>
    <property type="match status" value="1"/>
</dbReference>
<proteinExistence type="inferred from homology"/>
<dbReference type="EMBL" id="MKIR01000024">
    <property type="protein sequence ID" value="OFI48435.1"/>
    <property type="molecule type" value="Genomic_DNA"/>
</dbReference>
<dbReference type="InterPro" id="IPR027417">
    <property type="entry name" value="P-loop_NTPase"/>
</dbReference>
<keyword evidence="3" id="KW-0547">Nucleotide-binding</keyword>
<dbReference type="PANTHER" id="PTHR43117">
    <property type="entry name" value="OSMOPROTECTANT IMPORT ATP-BINDING PROTEIN OSMV"/>
    <property type="match status" value="1"/>
</dbReference>
<dbReference type="InterPro" id="IPR003439">
    <property type="entry name" value="ABC_transporter-like_ATP-bd"/>
</dbReference>
<dbReference type="FunFam" id="3.40.50.300:FF:000425">
    <property type="entry name" value="Probable ABC transporter, ATP-binding subunit"/>
    <property type="match status" value="1"/>
</dbReference>
<evidence type="ECO:0000313" key="8">
    <source>
        <dbReference type="Proteomes" id="UP000178622"/>
    </source>
</evidence>
<dbReference type="GO" id="GO:0015418">
    <property type="term" value="F:ABC-type quaternary ammonium compound transporting activity"/>
    <property type="evidence" value="ECO:0007669"/>
    <property type="project" value="UniProtKB-EC"/>
</dbReference>
<dbReference type="Gene3D" id="3.40.50.300">
    <property type="entry name" value="P-loop containing nucleotide triphosphate hydrolases"/>
    <property type="match status" value="1"/>
</dbReference>
<dbReference type="InterPro" id="IPR017871">
    <property type="entry name" value="ABC_transporter-like_CS"/>
</dbReference>
<comment type="caution">
    <text evidence="7">The sequence shown here is derived from an EMBL/GenBank/DDBJ whole genome shotgun (WGS) entry which is preliminary data.</text>
</comment>
<evidence type="ECO:0000256" key="1">
    <source>
        <dbReference type="ARBA" id="ARBA00005417"/>
    </source>
</evidence>
<evidence type="ECO:0000256" key="3">
    <source>
        <dbReference type="ARBA" id="ARBA00022741"/>
    </source>
</evidence>
<evidence type="ECO:0000259" key="6">
    <source>
        <dbReference type="PROSITE" id="PS50893"/>
    </source>
</evidence>
<evidence type="ECO:0000256" key="2">
    <source>
        <dbReference type="ARBA" id="ARBA00022448"/>
    </source>
</evidence>
<evidence type="ECO:0000256" key="5">
    <source>
        <dbReference type="ARBA" id="ARBA00066388"/>
    </source>
</evidence>
<keyword evidence="8" id="KW-1185">Reference proteome</keyword>
<dbReference type="PROSITE" id="PS50893">
    <property type="entry name" value="ABC_TRANSPORTER_2"/>
    <property type="match status" value="1"/>
</dbReference>
<evidence type="ECO:0000313" key="7">
    <source>
        <dbReference type="EMBL" id="OFI48435.1"/>
    </source>
</evidence>
<dbReference type="GO" id="GO:0005524">
    <property type="term" value="F:ATP binding"/>
    <property type="evidence" value="ECO:0007669"/>
    <property type="project" value="UniProtKB-KW"/>
</dbReference>
<dbReference type="STRING" id="1859473.BG261_05795"/>
<accession>A0A1E8GJJ4</accession>
<dbReference type="OrthoDB" id="9802264at2"/>
<dbReference type="GO" id="GO:0016887">
    <property type="term" value="F:ATP hydrolysis activity"/>
    <property type="evidence" value="ECO:0007669"/>
    <property type="project" value="InterPro"/>
</dbReference>